<accession>A0A9J5YKK0</accession>
<organism evidence="1 2">
    <name type="scientific">Solanum commersonii</name>
    <name type="common">Commerson's wild potato</name>
    <name type="synonym">Commerson's nightshade</name>
    <dbReference type="NCBI Taxonomy" id="4109"/>
    <lineage>
        <taxon>Eukaryota</taxon>
        <taxon>Viridiplantae</taxon>
        <taxon>Streptophyta</taxon>
        <taxon>Embryophyta</taxon>
        <taxon>Tracheophyta</taxon>
        <taxon>Spermatophyta</taxon>
        <taxon>Magnoliopsida</taxon>
        <taxon>eudicotyledons</taxon>
        <taxon>Gunneridae</taxon>
        <taxon>Pentapetalae</taxon>
        <taxon>asterids</taxon>
        <taxon>lamiids</taxon>
        <taxon>Solanales</taxon>
        <taxon>Solanaceae</taxon>
        <taxon>Solanoideae</taxon>
        <taxon>Solaneae</taxon>
        <taxon>Solanum</taxon>
    </lineage>
</organism>
<evidence type="ECO:0000313" key="1">
    <source>
        <dbReference type="EMBL" id="KAG5600208.1"/>
    </source>
</evidence>
<dbReference type="AlphaFoldDB" id="A0A9J5YKK0"/>
<evidence type="ECO:0000313" key="2">
    <source>
        <dbReference type="Proteomes" id="UP000824120"/>
    </source>
</evidence>
<dbReference type="Proteomes" id="UP000824120">
    <property type="component" value="Chromosome 6"/>
</dbReference>
<comment type="caution">
    <text evidence="1">The sequence shown here is derived from an EMBL/GenBank/DDBJ whole genome shotgun (WGS) entry which is preliminary data.</text>
</comment>
<keyword evidence="2" id="KW-1185">Reference proteome</keyword>
<dbReference type="Gene3D" id="3.80.10.10">
    <property type="entry name" value="Ribonuclease Inhibitor"/>
    <property type="match status" value="1"/>
</dbReference>
<dbReference type="EMBL" id="JACXVP010000006">
    <property type="protein sequence ID" value="KAG5600208.1"/>
    <property type="molecule type" value="Genomic_DNA"/>
</dbReference>
<sequence length="101" mass="10943">MGLSHNNFSGSSPHCLGVMAKLLVLNLRKNNFSGSLLSLCSQSTSLMTTVLNDYGNEVVPGGLKVNYVKGLVYSIEANNASVICIPIFIMFSSDSFYFIIQ</sequence>
<name>A0A9J5YKK0_SOLCO</name>
<dbReference type="SUPFAM" id="SSF52058">
    <property type="entry name" value="L domain-like"/>
    <property type="match status" value="1"/>
</dbReference>
<proteinExistence type="predicted"/>
<dbReference type="InterPro" id="IPR032675">
    <property type="entry name" value="LRR_dom_sf"/>
</dbReference>
<reference evidence="1 2" key="1">
    <citation type="submission" date="2020-09" db="EMBL/GenBank/DDBJ databases">
        <title>De no assembly of potato wild relative species, Solanum commersonii.</title>
        <authorList>
            <person name="Cho K."/>
        </authorList>
    </citation>
    <scope>NUCLEOTIDE SEQUENCE [LARGE SCALE GENOMIC DNA]</scope>
    <source>
        <strain evidence="1">LZ3.2</strain>
        <tissue evidence="1">Leaf</tissue>
    </source>
</reference>
<gene>
    <name evidence="1" type="ORF">H5410_031578</name>
</gene>
<protein>
    <submittedName>
        <fullName evidence="1">Uncharacterized protein</fullName>
    </submittedName>
</protein>